<proteinExistence type="predicted"/>
<feature type="region of interest" description="Disordered" evidence="1">
    <location>
        <begin position="1"/>
        <end position="49"/>
    </location>
</feature>
<keyword evidence="3" id="KW-1185">Reference proteome</keyword>
<dbReference type="Proteomes" id="UP000298030">
    <property type="component" value="Unassembled WGS sequence"/>
</dbReference>
<reference evidence="2 3" key="1">
    <citation type="journal article" date="2019" name="Nat. Ecol. Evol.">
        <title>Megaphylogeny resolves global patterns of mushroom evolution.</title>
        <authorList>
            <person name="Varga T."/>
            <person name="Krizsan K."/>
            <person name="Foldi C."/>
            <person name="Dima B."/>
            <person name="Sanchez-Garcia M."/>
            <person name="Sanchez-Ramirez S."/>
            <person name="Szollosi G.J."/>
            <person name="Szarkandi J.G."/>
            <person name="Papp V."/>
            <person name="Albert L."/>
            <person name="Andreopoulos W."/>
            <person name="Angelini C."/>
            <person name="Antonin V."/>
            <person name="Barry K.W."/>
            <person name="Bougher N.L."/>
            <person name="Buchanan P."/>
            <person name="Buyck B."/>
            <person name="Bense V."/>
            <person name="Catcheside P."/>
            <person name="Chovatia M."/>
            <person name="Cooper J."/>
            <person name="Damon W."/>
            <person name="Desjardin D."/>
            <person name="Finy P."/>
            <person name="Geml J."/>
            <person name="Haridas S."/>
            <person name="Hughes K."/>
            <person name="Justo A."/>
            <person name="Karasinski D."/>
            <person name="Kautmanova I."/>
            <person name="Kiss B."/>
            <person name="Kocsube S."/>
            <person name="Kotiranta H."/>
            <person name="LaButti K.M."/>
            <person name="Lechner B.E."/>
            <person name="Liimatainen K."/>
            <person name="Lipzen A."/>
            <person name="Lukacs Z."/>
            <person name="Mihaltcheva S."/>
            <person name="Morgado L.N."/>
            <person name="Niskanen T."/>
            <person name="Noordeloos M.E."/>
            <person name="Ohm R.A."/>
            <person name="Ortiz-Santana B."/>
            <person name="Ovrebo C."/>
            <person name="Racz N."/>
            <person name="Riley R."/>
            <person name="Savchenko A."/>
            <person name="Shiryaev A."/>
            <person name="Soop K."/>
            <person name="Spirin V."/>
            <person name="Szebenyi C."/>
            <person name="Tomsovsky M."/>
            <person name="Tulloss R.E."/>
            <person name="Uehling J."/>
            <person name="Grigoriev I.V."/>
            <person name="Vagvolgyi C."/>
            <person name="Papp T."/>
            <person name="Martin F.M."/>
            <person name="Miettinen O."/>
            <person name="Hibbett D.S."/>
            <person name="Nagy L.G."/>
        </authorList>
    </citation>
    <scope>NUCLEOTIDE SEQUENCE [LARGE SCALE GENOMIC DNA]</scope>
    <source>
        <strain evidence="2 3">FP101781</strain>
    </source>
</reference>
<organism evidence="2 3">
    <name type="scientific">Coprinellus micaceus</name>
    <name type="common">Glistening ink-cap mushroom</name>
    <name type="synonym">Coprinus micaceus</name>
    <dbReference type="NCBI Taxonomy" id="71717"/>
    <lineage>
        <taxon>Eukaryota</taxon>
        <taxon>Fungi</taxon>
        <taxon>Dikarya</taxon>
        <taxon>Basidiomycota</taxon>
        <taxon>Agaricomycotina</taxon>
        <taxon>Agaricomycetes</taxon>
        <taxon>Agaricomycetidae</taxon>
        <taxon>Agaricales</taxon>
        <taxon>Agaricineae</taxon>
        <taxon>Psathyrellaceae</taxon>
        <taxon>Coprinellus</taxon>
    </lineage>
</organism>
<protein>
    <submittedName>
        <fullName evidence="2">Uncharacterized protein</fullName>
    </submittedName>
</protein>
<name>A0A4Y7T8I6_COPMI</name>
<dbReference type="OrthoDB" id="10654980at2759"/>
<dbReference type="EMBL" id="QPFP01000023">
    <property type="protein sequence ID" value="TEB30497.1"/>
    <property type="molecule type" value="Genomic_DNA"/>
</dbReference>
<accession>A0A4Y7T8I6</accession>
<sequence length="464" mass="51108">MPDSSELQNRTLSTLGNQTASAPAPASSTLAPPIPPQSASYGGNPASGAQLVVESRNPFAHWRDLLSALQRHPSPSKQPSRTDSINTLLRHYGIEAGEWDGQVGFRLEASRDGDDTGADLPPVLRQEIVITLPKYRAVKGRRRDLVEALKERVSPFYGRVKFANKSSKIWNLDSETDEAPKTNSSDDFLVSQFSRPSESALQVDELDDEQAPLLKLSAINFVHNTNPGNHFATSAAFTLEKENATTRPARIIMDQPSGFDLVLPPETFETDPIVPIKSISQNTTKKDKKHTGGIEVSPKSAKLSYQLAKGSGEEDMNSTEMMKNPWQVRHSTDKKSKTIRYFMSARPAGSVHQMSMPDVEQLRPSMRFTAETRASTPKKVVVRLWSFWTGEESQSKSKGDLGVLRRVLYPLVGKGGAKGKKEQVRVYTNVAHCIEATVPLGFIGAARKTEEGNVVLEDLWKNSA</sequence>
<feature type="compositionally biased region" description="Polar residues" evidence="1">
    <location>
        <begin position="1"/>
        <end position="19"/>
    </location>
</feature>
<feature type="compositionally biased region" description="Low complexity" evidence="1">
    <location>
        <begin position="20"/>
        <end position="31"/>
    </location>
</feature>
<dbReference type="AlphaFoldDB" id="A0A4Y7T8I6"/>
<gene>
    <name evidence="2" type="ORF">FA13DRAFT_1733814</name>
</gene>
<evidence type="ECO:0000313" key="2">
    <source>
        <dbReference type="EMBL" id="TEB30497.1"/>
    </source>
</evidence>
<evidence type="ECO:0000256" key="1">
    <source>
        <dbReference type="SAM" id="MobiDB-lite"/>
    </source>
</evidence>
<comment type="caution">
    <text evidence="2">The sequence shown here is derived from an EMBL/GenBank/DDBJ whole genome shotgun (WGS) entry which is preliminary data.</text>
</comment>
<evidence type="ECO:0000313" key="3">
    <source>
        <dbReference type="Proteomes" id="UP000298030"/>
    </source>
</evidence>